<evidence type="ECO:0000256" key="1">
    <source>
        <dbReference type="SAM" id="Phobius"/>
    </source>
</evidence>
<sequence length="88" mass="10117">MKAEVIVAIVTLVAALPPTLFVMHKWYMRQRQNSILTSTFPLYGMQPLRRQSHLVCSVSDQGITFGLRVDDEMSVHRTYPLHEPLDFS</sequence>
<keyword evidence="1" id="KW-1133">Transmembrane helix</keyword>
<dbReference type="AlphaFoldDB" id="A0A8K0RW30"/>
<keyword evidence="1" id="KW-0472">Membrane</keyword>
<feature type="transmembrane region" description="Helical" evidence="1">
    <location>
        <begin position="6"/>
        <end position="23"/>
    </location>
</feature>
<keyword evidence="3" id="KW-1185">Reference proteome</keyword>
<keyword evidence="1" id="KW-0812">Transmembrane</keyword>
<evidence type="ECO:0000313" key="2">
    <source>
        <dbReference type="EMBL" id="KAH7245355.1"/>
    </source>
</evidence>
<dbReference type="EMBL" id="JAGPXF010000004">
    <property type="protein sequence ID" value="KAH7245355.1"/>
    <property type="molecule type" value="Genomic_DNA"/>
</dbReference>
<evidence type="ECO:0000313" key="3">
    <source>
        <dbReference type="Proteomes" id="UP000813427"/>
    </source>
</evidence>
<name>A0A8K0RW30_9HYPO</name>
<dbReference type="OrthoDB" id="5074748at2759"/>
<reference evidence="2" key="1">
    <citation type="journal article" date="2021" name="Nat. Commun.">
        <title>Genetic determinants of endophytism in the Arabidopsis root mycobiome.</title>
        <authorList>
            <person name="Mesny F."/>
            <person name="Miyauchi S."/>
            <person name="Thiergart T."/>
            <person name="Pickel B."/>
            <person name="Atanasova L."/>
            <person name="Karlsson M."/>
            <person name="Huettel B."/>
            <person name="Barry K.W."/>
            <person name="Haridas S."/>
            <person name="Chen C."/>
            <person name="Bauer D."/>
            <person name="Andreopoulos W."/>
            <person name="Pangilinan J."/>
            <person name="LaButti K."/>
            <person name="Riley R."/>
            <person name="Lipzen A."/>
            <person name="Clum A."/>
            <person name="Drula E."/>
            <person name="Henrissat B."/>
            <person name="Kohler A."/>
            <person name="Grigoriev I.V."/>
            <person name="Martin F.M."/>
            <person name="Hacquard S."/>
        </authorList>
    </citation>
    <scope>NUCLEOTIDE SEQUENCE</scope>
    <source>
        <strain evidence="2">MPI-SDFR-AT-0068</strain>
    </source>
</reference>
<proteinExistence type="predicted"/>
<accession>A0A8K0RW30</accession>
<gene>
    <name evidence="2" type="ORF">BKA59DRAFT_511308</name>
</gene>
<dbReference type="Proteomes" id="UP000813427">
    <property type="component" value="Unassembled WGS sequence"/>
</dbReference>
<protein>
    <submittedName>
        <fullName evidence="2">Uncharacterized protein</fullName>
    </submittedName>
</protein>
<organism evidence="2 3">
    <name type="scientific">Fusarium tricinctum</name>
    <dbReference type="NCBI Taxonomy" id="61284"/>
    <lineage>
        <taxon>Eukaryota</taxon>
        <taxon>Fungi</taxon>
        <taxon>Dikarya</taxon>
        <taxon>Ascomycota</taxon>
        <taxon>Pezizomycotina</taxon>
        <taxon>Sordariomycetes</taxon>
        <taxon>Hypocreomycetidae</taxon>
        <taxon>Hypocreales</taxon>
        <taxon>Nectriaceae</taxon>
        <taxon>Fusarium</taxon>
        <taxon>Fusarium tricinctum species complex</taxon>
    </lineage>
</organism>
<comment type="caution">
    <text evidence="2">The sequence shown here is derived from an EMBL/GenBank/DDBJ whole genome shotgun (WGS) entry which is preliminary data.</text>
</comment>